<evidence type="ECO:0000313" key="1">
    <source>
        <dbReference type="EMBL" id="EPR43538.1"/>
    </source>
</evidence>
<comment type="caution">
    <text evidence="1">The sequence shown here is derived from an EMBL/GenBank/DDBJ whole genome shotgun (WGS) entry which is preliminary data.</text>
</comment>
<organism evidence="1 2">
    <name type="scientific">Desulfococcus multivorans DSM 2059</name>
    <dbReference type="NCBI Taxonomy" id="1121405"/>
    <lineage>
        <taxon>Bacteria</taxon>
        <taxon>Pseudomonadati</taxon>
        <taxon>Thermodesulfobacteriota</taxon>
        <taxon>Desulfobacteria</taxon>
        <taxon>Desulfobacterales</taxon>
        <taxon>Desulfococcaceae</taxon>
        <taxon>Desulfococcus</taxon>
    </lineage>
</organism>
<feature type="non-terminal residue" evidence="1">
    <location>
        <position position="64"/>
    </location>
</feature>
<dbReference type="eggNOG" id="ENOG502ZPD9">
    <property type="taxonomic scope" value="Bacteria"/>
</dbReference>
<keyword evidence="2" id="KW-1185">Reference proteome</keyword>
<protein>
    <submittedName>
        <fullName evidence="1">Uncharacterized protein</fullName>
    </submittedName>
</protein>
<reference evidence="1 2" key="1">
    <citation type="journal article" date="2013" name="Genome Announc.">
        <title>Draft genome sequences for three mercury-methylating, sulfate-reducing bacteria.</title>
        <authorList>
            <person name="Brown S.D."/>
            <person name="Hurt R.A.Jr."/>
            <person name="Gilmour C.C."/>
            <person name="Elias D.A."/>
        </authorList>
    </citation>
    <scope>NUCLEOTIDE SEQUENCE [LARGE SCALE GENOMIC DNA]</scope>
    <source>
        <strain evidence="1 2">DSM 2059</strain>
    </source>
</reference>
<evidence type="ECO:0000313" key="2">
    <source>
        <dbReference type="Proteomes" id="UP000014977"/>
    </source>
</evidence>
<dbReference type="EMBL" id="ATHJ01000050">
    <property type="protein sequence ID" value="EPR43538.1"/>
    <property type="molecule type" value="Genomic_DNA"/>
</dbReference>
<gene>
    <name evidence="1" type="ORF">dsmv_3848</name>
</gene>
<dbReference type="Proteomes" id="UP000014977">
    <property type="component" value="Unassembled WGS sequence"/>
</dbReference>
<proteinExistence type="predicted"/>
<sequence length="64" mass="7179">MNECCNGETEHRNSNAEHIAIDVDHFVMALHGAQRRFDHGTAGILILFARVDVGLFTNHTFTLN</sequence>
<dbReference type="AlphaFoldDB" id="S7VGA7"/>
<accession>S7VGA7</accession>
<name>S7VGA7_DESML</name>